<proteinExistence type="predicted"/>
<dbReference type="EMBL" id="CP122959">
    <property type="protein sequence ID" value="WGI20113.1"/>
    <property type="molecule type" value="Genomic_DNA"/>
</dbReference>
<evidence type="ECO:0000256" key="1">
    <source>
        <dbReference type="SAM" id="Phobius"/>
    </source>
</evidence>
<gene>
    <name evidence="2" type="ORF">QBD03_05220</name>
</gene>
<organism evidence="2 3">
    <name type="scientific">Latilactobacillus sakei</name>
    <name type="common">Lactobacillus sakei</name>
    <dbReference type="NCBI Taxonomy" id="1599"/>
    <lineage>
        <taxon>Bacteria</taxon>
        <taxon>Bacillati</taxon>
        <taxon>Bacillota</taxon>
        <taxon>Bacilli</taxon>
        <taxon>Lactobacillales</taxon>
        <taxon>Lactobacillaceae</taxon>
        <taxon>Latilactobacillus</taxon>
    </lineage>
</organism>
<protein>
    <submittedName>
        <fullName evidence="2">Uncharacterized protein</fullName>
    </submittedName>
</protein>
<evidence type="ECO:0000313" key="2">
    <source>
        <dbReference type="EMBL" id="WGI20113.1"/>
    </source>
</evidence>
<reference evidence="2" key="1">
    <citation type="submission" date="2023-04" db="EMBL/GenBank/DDBJ databases">
        <title>Novel strain of Lactilactobacillus sakei and use thereof.</title>
        <authorList>
            <person name="Kim S.Y."/>
        </authorList>
    </citation>
    <scope>NUCLEOTIDE SEQUENCE</scope>
    <source>
        <strain evidence="2">HUP1</strain>
    </source>
</reference>
<dbReference type="RefSeq" id="WP_280103342.1">
    <property type="nucleotide sequence ID" value="NZ_CP122959.1"/>
</dbReference>
<keyword evidence="1" id="KW-0472">Membrane</keyword>
<evidence type="ECO:0000313" key="3">
    <source>
        <dbReference type="Proteomes" id="UP001179858"/>
    </source>
</evidence>
<feature type="transmembrane region" description="Helical" evidence="1">
    <location>
        <begin position="46"/>
        <end position="65"/>
    </location>
</feature>
<keyword evidence="1" id="KW-1133">Transmembrane helix</keyword>
<sequence>MNWLPIIGALMLIIGLFQLSMTVKTFKVLKVEANHDTSVFMPMALSSSALMGIVFFATGIGALLYK</sequence>
<dbReference type="Proteomes" id="UP001179858">
    <property type="component" value="Chromosome"/>
</dbReference>
<keyword evidence="1" id="KW-0812">Transmembrane</keyword>
<accession>A0AAF0GSE4</accession>
<dbReference type="AlphaFoldDB" id="A0AAF0GSE4"/>
<name>A0AAF0GSE4_LATSK</name>